<reference evidence="3" key="1">
    <citation type="submission" date="2014-04" db="EMBL/GenBank/DDBJ databases">
        <title>Evolutionary Origins and Diversification of the Mycorrhizal Mutualists.</title>
        <authorList>
            <consortium name="DOE Joint Genome Institute"/>
            <consortium name="Mycorrhizal Genomics Consortium"/>
            <person name="Kohler A."/>
            <person name="Kuo A."/>
            <person name="Nagy L.G."/>
            <person name="Floudas D."/>
            <person name="Copeland A."/>
            <person name="Barry K.W."/>
            <person name="Cichocki N."/>
            <person name="Veneault-Fourrey C."/>
            <person name="LaButti K."/>
            <person name="Lindquist E.A."/>
            <person name="Lipzen A."/>
            <person name="Lundell T."/>
            <person name="Morin E."/>
            <person name="Murat C."/>
            <person name="Riley R."/>
            <person name="Ohm R."/>
            <person name="Sun H."/>
            <person name="Tunlid A."/>
            <person name="Henrissat B."/>
            <person name="Grigoriev I.V."/>
            <person name="Hibbett D.S."/>
            <person name="Martin F."/>
        </authorList>
    </citation>
    <scope>NUCLEOTIDE SEQUENCE [LARGE SCALE GENOMIC DNA]</scope>
    <source>
        <strain evidence="3">FD-334 SS-4</strain>
    </source>
</reference>
<sequence length="184" mass="20122">MPTTRSRRLRELRRSRRLPSSLPHPTNIQARRNGTWAGIVASTRAVPRLSASAASENAPHGACESFEARVGAVFFPPICVSLNACAGADFCPAYPPATHTDHRSARMTCVSVPRSLLTLLERTELVRRHNRELFSSYADRMYTQPRRPSFRPCTRGSSTLATTPTQAAPAECSANAKQAFVAAT</sequence>
<proteinExistence type="predicted"/>
<evidence type="ECO:0000313" key="3">
    <source>
        <dbReference type="Proteomes" id="UP000054270"/>
    </source>
</evidence>
<dbReference type="EMBL" id="KN817627">
    <property type="protein sequence ID" value="KJA16127.1"/>
    <property type="molecule type" value="Genomic_DNA"/>
</dbReference>
<evidence type="ECO:0000256" key="1">
    <source>
        <dbReference type="SAM" id="MobiDB-lite"/>
    </source>
</evidence>
<feature type="region of interest" description="Disordered" evidence="1">
    <location>
        <begin position="145"/>
        <end position="167"/>
    </location>
</feature>
<gene>
    <name evidence="2" type="ORF">HYPSUDRAFT_207282</name>
</gene>
<accession>A0A0D2KND8</accession>
<protein>
    <submittedName>
        <fullName evidence="2">Uncharacterized protein</fullName>
    </submittedName>
</protein>
<evidence type="ECO:0000313" key="2">
    <source>
        <dbReference type="EMBL" id="KJA16127.1"/>
    </source>
</evidence>
<organism evidence="2 3">
    <name type="scientific">Hypholoma sublateritium (strain FD-334 SS-4)</name>
    <dbReference type="NCBI Taxonomy" id="945553"/>
    <lineage>
        <taxon>Eukaryota</taxon>
        <taxon>Fungi</taxon>
        <taxon>Dikarya</taxon>
        <taxon>Basidiomycota</taxon>
        <taxon>Agaricomycotina</taxon>
        <taxon>Agaricomycetes</taxon>
        <taxon>Agaricomycetidae</taxon>
        <taxon>Agaricales</taxon>
        <taxon>Agaricineae</taxon>
        <taxon>Strophariaceae</taxon>
        <taxon>Hypholoma</taxon>
    </lineage>
</organism>
<dbReference type="Proteomes" id="UP000054270">
    <property type="component" value="Unassembled WGS sequence"/>
</dbReference>
<dbReference type="AlphaFoldDB" id="A0A0D2KND8"/>
<keyword evidence="3" id="KW-1185">Reference proteome</keyword>
<name>A0A0D2KND8_HYPSF</name>